<keyword evidence="2" id="KW-1185">Reference proteome</keyword>
<name>A0ABQ1MT21_9BACT</name>
<gene>
    <name evidence="1" type="ORF">GCM10011506_35080</name>
</gene>
<protein>
    <submittedName>
        <fullName evidence="1">Uncharacterized protein</fullName>
    </submittedName>
</protein>
<comment type="caution">
    <text evidence="1">The sequence shown here is derived from an EMBL/GenBank/DDBJ whole genome shotgun (WGS) entry which is preliminary data.</text>
</comment>
<dbReference type="EMBL" id="BMEC01000012">
    <property type="protein sequence ID" value="GGC46478.1"/>
    <property type="molecule type" value="Genomic_DNA"/>
</dbReference>
<dbReference type="Proteomes" id="UP000636010">
    <property type="component" value="Unassembled WGS sequence"/>
</dbReference>
<dbReference type="RefSeq" id="WP_188465990.1">
    <property type="nucleotide sequence ID" value="NZ_BAABHU010000012.1"/>
</dbReference>
<evidence type="ECO:0000313" key="2">
    <source>
        <dbReference type="Proteomes" id="UP000636010"/>
    </source>
</evidence>
<accession>A0ABQ1MT21</accession>
<proteinExistence type="predicted"/>
<organism evidence="1 2">
    <name type="scientific">Marivirga lumbricoides</name>
    <dbReference type="NCBI Taxonomy" id="1046115"/>
    <lineage>
        <taxon>Bacteria</taxon>
        <taxon>Pseudomonadati</taxon>
        <taxon>Bacteroidota</taxon>
        <taxon>Cytophagia</taxon>
        <taxon>Cytophagales</taxon>
        <taxon>Marivirgaceae</taxon>
        <taxon>Marivirga</taxon>
    </lineage>
</organism>
<evidence type="ECO:0000313" key="1">
    <source>
        <dbReference type="EMBL" id="GGC46478.1"/>
    </source>
</evidence>
<sequence length="188" mass="22423">METQIENIKSQGRDKVIEIAYSIINDKHPTIELLAEGYDISMWANSKDVVVKFRRLFKYYYPQKKGLHERTYRDLIYDVSVNLINQYVSPLDDCFLEERFYISSEEEKERIAFVKKHADIIITHNCREYDIYEYEEHYDFYSRLNSSFINFKIDKITGENYDRNELNATPAVTPESLLSAEDPLTRIF</sequence>
<reference evidence="2" key="1">
    <citation type="journal article" date="2019" name="Int. J. Syst. Evol. Microbiol.">
        <title>The Global Catalogue of Microorganisms (GCM) 10K type strain sequencing project: providing services to taxonomists for standard genome sequencing and annotation.</title>
        <authorList>
            <consortium name="The Broad Institute Genomics Platform"/>
            <consortium name="The Broad Institute Genome Sequencing Center for Infectious Disease"/>
            <person name="Wu L."/>
            <person name="Ma J."/>
        </authorList>
    </citation>
    <scope>NUCLEOTIDE SEQUENCE [LARGE SCALE GENOMIC DNA]</scope>
    <source>
        <strain evidence="2">CGMCC 1.10832</strain>
    </source>
</reference>